<dbReference type="InterPro" id="IPR050942">
    <property type="entry name" value="F-box_BR-signaling"/>
</dbReference>
<dbReference type="Proteomes" id="UP001140206">
    <property type="component" value="Chromosome 3"/>
</dbReference>
<organism evidence="2 3">
    <name type="scientific">Rhynchospora pubera</name>
    <dbReference type="NCBI Taxonomy" id="906938"/>
    <lineage>
        <taxon>Eukaryota</taxon>
        <taxon>Viridiplantae</taxon>
        <taxon>Streptophyta</taxon>
        <taxon>Embryophyta</taxon>
        <taxon>Tracheophyta</taxon>
        <taxon>Spermatophyta</taxon>
        <taxon>Magnoliopsida</taxon>
        <taxon>Liliopsida</taxon>
        <taxon>Poales</taxon>
        <taxon>Cyperaceae</taxon>
        <taxon>Cyperoideae</taxon>
        <taxon>Rhynchosporeae</taxon>
        <taxon>Rhynchospora</taxon>
    </lineage>
</organism>
<dbReference type="AlphaFoldDB" id="A0AAV8EEA5"/>
<dbReference type="InterPro" id="IPR005174">
    <property type="entry name" value="KIB1-4_b-propeller"/>
</dbReference>
<accession>A0AAV8EEA5</accession>
<sequence length="440" mass="51520">MARLCNMKDLISIWIDEALKLVNSLALCWRRKAHRSDQEVSIRIWSELPNDMLQLVIRAIDSPKDYLNFTGVCKSWRISREIMFNPRCNFPPINPLPKKYPFPMLLQPHGQESEVFYFYSIFQRKVHMVHVPELSNKWIPGSWRGWLATIDINDGNLIHFLNPITKAHITLPPLSTCPKSINLTKRRCPLDVEKIVVVSSSEVDTQPNHMIVVLITDVGKLHFCRLGDDRWKKVYPSISNIQDVIEFKGLLHAVDVRGTLFVIETGTCTKMTPVAVHRGRWPDRQYLVESAGDLLLISRFQEVEDDKDARTLLFKLYRLVESQITYYKPYYCDEDRQVHYSEDPIFKIWEEIESLHDQILFVGRNRTLCLDSKLYHEYKGNCIYFADESPADAWRATGEYADPHDNGVYYMNDKRVEYFMEGLSDWLPIMPAIWFSPNPW</sequence>
<dbReference type="EMBL" id="JAMFTS010000003">
    <property type="protein sequence ID" value="KAJ4779422.1"/>
    <property type="molecule type" value="Genomic_DNA"/>
</dbReference>
<keyword evidence="3" id="KW-1185">Reference proteome</keyword>
<evidence type="ECO:0000259" key="1">
    <source>
        <dbReference type="Pfam" id="PF03478"/>
    </source>
</evidence>
<evidence type="ECO:0000313" key="2">
    <source>
        <dbReference type="EMBL" id="KAJ4779422.1"/>
    </source>
</evidence>
<name>A0AAV8EEA5_9POAL</name>
<feature type="domain" description="KIB1-4 beta-propeller" evidence="1">
    <location>
        <begin position="118"/>
        <end position="409"/>
    </location>
</feature>
<gene>
    <name evidence="2" type="ORF">LUZ62_063679</name>
</gene>
<comment type="caution">
    <text evidence="2">The sequence shown here is derived from an EMBL/GenBank/DDBJ whole genome shotgun (WGS) entry which is preliminary data.</text>
</comment>
<reference evidence="2" key="1">
    <citation type="submission" date="2022-08" db="EMBL/GenBank/DDBJ databases">
        <authorList>
            <person name="Marques A."/>
        </authorList>
    </citation>
    <scope>NUCLEOTIDE SEQUENCE</scope>
    <source>
        <strain evidence="2">RhyPub2mFocal</strain>
        <tissue evidence="2">Leaves</tissue>
    </source>
</reference>
<protein>
    <submittedName>
        <fullName evidence="2">F-box protein skip23</fullName>
    </submittedName>
</protein>
<evidence type="ECO:0000313" key="3">
    <source>
        <dbReference type="Proteomes" id="UP001140206"/>
    </source>
</evidence>
<dbReference type="PANTHER" id="PTHR44259">
    <property type="entry name" value="OS07G0183000 PROTEIN-RELATED"/>
    <property type="match status" value="1"/>
</dbReference>
<dbReference type="InterPro" id="IPR036047">
    <property type="entry name" value="F-box-like_dom_sf"/>
</dbReference>
<dbReference type="Pfam" id="PF03478">
    <property type="entry name" value="Beta-prop_KIB1-4"/>
    <property type="match status" value="1"/>
</dbReference>
<proteinExistence type="predicted"/>
<dbReference type="SUPFAM" id="SSF81383">
    <property type="entry name" value="F-box domain"/>
    <property type="match status" value="1"/>
</dbReference>